<feature type="transmembrane region" description="Helical" evidence="1">
    <location>
        <begin position="106"/>
        <end position="128"/>
    </location>
</feature>
<keyword evidence="3" id="KW-1185">Reference proteome</keyword>
<sequence>MSERGDQTTSGRRTPWGGAFGRITGAVYWVIVTEIAFLLAASPTIVGLVLLAPDPSNIPLYALVLVPVGPAFTAAIATFRARQRDDDLVVWPRFWRAWWRDLRDALFVWVPVVAVLTVLGMNIAFGGAVGAGGVFSVISIVLALLVAVAATHALVIVALFGFRTRDVARLSIYYLAAKPLVSLGVVSGLVLASALAWFTNPWVLALIASMLAALALANAKTMIQDVTERFTADPAA</sequence>
<feature type="transmembrane region" description="Helical" evidence="1">
    <location>
        <begin position="26"/>
        <end position="52"/>
    </location>
</feature>
<feature type="transmembrane region" description="Helical" evidence="1">
    <location>
        <begin position="172"/>
        <end position="196"/>
    </location>
</feature>
<accession>A0ABY4BW69</accession>
<feature type="transmembrane region" description="Helical" evidence="1">
    <location>
        <begin position="202"/>
        <end position="219"/>
    </location>
</feature>
<dbReference type="Pfam" id="PF04854">
    <property type="entry name" value="DUF624"/>
    <property type="match status" value="1"/>
</dbReference>
<reference evidence="2 3" key="1">
    <citation type="submission" date="2022-03" db="EMBL/GenBank/DDBJ databases">
        <title>Mucilaginibacter sp. isolated from the gut of Protaetia brevitarsis seulensis larvae.</title>
        <authorList>
            <person name="Won M."/>
            <person name="Kim S.-J."/>
            <person name="Kwon S.-W."/>
        </authorList>
    </citation>
    <scope>NUCLEOTIDE SEQUENCE [LARGE SCALE GENOMIC DNA]</scope>
    <source>
        <strain evidence="2 3">CFWR-12</strain>
    </source>
</reference>
<organism evidence="2 3">
    <name type="scientific">Agromyces larvae</name>
    <dbReference type="NCBI Taxonomy" id="2929802"/>
    <lineage>
        <taxon>Bacteria</taxon>
        <taxon>Bacillati</taxon>
        <taxon>Actinomycetota</taxon>
        <taxon>Actinomycetes</taxon>
        <taxon>Micrococcales</taxon>
        <taxon>Microbacteriaceae</taxon>
        <taxon>Agromyces</taxon>
    </lineage>
</organism>
<dbReference type="Proteomes" id="UP000832097">
    <property type="component" value="Chromosome"/>
</dbReference>
<feature type="transmembrane region" description="Helical" evidence="1">
    <location>
        <begin position="134"/>
        <end position="160"/>
    </location>
</feature>
<dbReference type="InterPro" id="IPR006938">
    <property type="entry name" value="DUF624"/>
</dbReference>
<dbReference type="EMBL" id="CP094528">
    <property type="protein sequence ID" value="UOE43461.1"/>
    <property type="molecule type" value="Genomic_DNA"/>
</dbReference>
<dbReference type="RefSeq" id="WP_243554453.1">
    <property type="nucleotide sequence ID" value="NZ_CP094528.1"/>
</dbReference>
<keyword evidence="1" id="KW-0812">Transmembrane</keyword>
<gene>
    <name evidence="2" type="ORF">MTO99_14965</name>
</gene>
<keyword evidence="1" id="KW-1133">Transmembrane helix</keyword>
<evidence type="ECO:0000313" key="2">
    <source>
        <dbReference type="EMBL" id="UOE43461.1"/>
    </source>
</evidence>
<keyword evidence="1" id="KW-0472">Membrane</keyword>
<evidence type="ECO:0000313" key="3">
    <source>
        <dbReference type="Proteomes" id="UP000832097"/>
    </source>
</evidence>
<evidence type="ECO:0000256" key="1">
    <source>
        <dbReference type="SAM" id="Phobius"/>
    </source>
</evidence>
<proteinExistence type="predicted"/>
<protein>
    <submittedName>
        <fullName evidence="2">DUF624 domain-containing protein</fullName>
    </submittedName>
</protein>
<name>A0ABY4BW69_9MICO</name>
<feature type="transmembrane region" description="Helical" evidence="1">
    <location>
        <begin position="58"/>
        <end position="79"/>
    </location>
</feature>